<dbReference type="EC" id="3.6.1.31" evidence="8"/>
<evidence type="ECO:0000256" key="3">
    <source>
        <dbReference type="ARBA" id="ARBA00022605"/>
    </source>
</evidence>
<dbReference type="HAMAP" id="MF_01020">
    <property type="entry name" value="HisE"/>
    <property type="match status" value="1"/>
</dbReference>
<sequence>MKINKLLEIIRDRKLKMPKDSYVASLFRLGEDRIIQKVGEETVEVVIAVKNENKQRIVSEVADLLFHLLILLVSSNITLSDIEKELESRN</sequence>
<dbReference type="GO" id="GO:0005737">
    <property type="term" value="C:cytoplasm"/>
    <property type="evidence" value="ECO:0007669"/>
    <property type="project" value="UniProtKB-SubCell"/>
</dbReference>
<comment type="pathway">
    <text evidence="2 8">Amino-acid biosynthesis; L-histidine biosynthesis; L-histidine from 5-phospho-alpha-D-ribose 1-diphosphate: step 2/9.</text>
</comment>
<dbReference type="PATRIC" id="fig|1618476.3.peg.47"/>
<reference evidence="9 10" key="1">
    <citation type="journal article" date="2015" name="Nature">
        <title>rRNA introns, odd ribosomes, and small enigmatic genomes across a large radiation of phyla.</title>
        <authorList>
            <person name="Brown C.T."/>
            <person name="Hug L.A."/>
            <person name="Thomas B.C."/>
            <person name="Sharon I."/>
            <person name="Castelle C.J."/>
            <person name="Singh A."/>
            <person name="Wilkins M.J."/>
            <person name="Williams K.H."/>
            <person name="Banfield J.F."/>
        </authorList>
    </citation>
    <scope>NUCLEOTIDE SEQUENCE [LARGE SCALE GENOMIC DNA]</scope>
</reference>
<comment type="caution">
    <text evidence="9">The sequence shown here is derived from an EMBL/GenBank/DDBJ whole genome shotgun (WGS) entry which is preliminary data.</text>
</comment>
<evidence type="ECO:0000313" key="9">
    <source>
        <dbReference type="EMBL" id="KKP52903.1"/>
    </source>
</evidence>
<evidence type="ECO:0000256" key="7">
    <source>
        <dbReference type="ARBA" id="ARBA00023102"/>
    </source>
</evidence>
<gene>
    <name evidence="8" type="primary">hisE</name>
    <name evidence="9" type="ORF">UR42_C0002G0014</name>
</gene>
<evidence type="ECO:0000256" key="5">
    <source>
        <dbReference type="ARBA" id="ARBA00022801"/>
    </source>
</evidence>
<evidence type="ECO:0000256" key="4">
    <source>
        <dbReference type="ARBA" id="ARBA00022741"/>
    </source>
</evidence>
<comment type="similarity">
    <text evidence="8">Belongs to the PRA-PH family.</text>
</comment>
<dbReference type="Proteomes" id="UP000034045">
    <property type="component" value="Unassembled WGS sequence"/>
</dbReference>
<dbReference type="AlphaFoldDB" id="A0A0G0A8I2"/>
<keyword evidence="3 8" id="KW-0028">Amino-acid biosynthesis</keyword>
<keyword evidence="5 8" id="KW-0378">Hydrolase</keyword>
<evidence type="ECO:0000256" key="1">
    <source>
        <dbReference type="ARBA" id="ARBA00001460"/>
    </source>
</evidence>
<dbReference type="PANTHER" id="PTHR42945:SF1">
    <property type="entry name" value="HISTIDINE BIOSYNTHESIS BIFUNCTIONAL PROTEIN HIS7"/>
    <property type="match status" value="1"/>
</dbReference>
<evidence type="ECO:0000256" key="2">
    <source>
        <dbReference type="ARBA" id="ARBA00005204"/>
    </source>
</evidence>
<evidence type="ECO:0000256" key="6">
    <source>
        <dbReference type="ARBA" id="ARBA00022840"/>
    </source>
</evidence>
<protein>
    <recommendedName>
        <fullName evidence="8">Phosphoribosyl-ATP pyrophosphatase</fullName>
        <shortName evidence="8">PRA-PH</shortName>
        <ecNumber evidence="8">3.6.1.31</ecNumber>
    </recommendedName>
</protein>
<evidence type="ECO:0000313" key="10">
    <source>
        <dbReference type="Proteomes" id="UP000034045"/>
    </source>
</evidence>
<keyword evidence="4 8" id="KW-0547">Nucleotide-binding</keyword>
<dbReference type="FunFam" id="1.10.287.1080:FF:000002">
    <property type="entry name" value="Histidine biosynthesis bifunctional protein HisIE"/>
    <property type="match status" value="1"/>
</dbReference>
<dbReference type="GO" id="GO:0005524">
    <property type="term" value="F:ATP binding"/>
    <property type="evidence" value="ECO:0007669"/>
    <property type="project" value="UniProtKB-KW"/>
</dbReference>
<comment type="subcellular location">
    <subcellularLocation>
        <location evidence="8">Cytoplasm</location>
    </subcellularLocation>
</comment>
<dbReference type="Pfam" id="PF01503">
    <property type="entry name" value="PRA-PH"/>
    <property type="match status" value="1"/>
</dbReference>
<comment type="catalytic activity">
    <reaction evidence="1 8">
        <text>1-(5-phospho-beta-D-ribosyl)-ATP + H2O = 1-(5-phospho-beta-D-ribosyl)-5'-AMP + diphosphate + H(+)</text>
        <dbReference type="Rhea" id="RHEA:22828"/>
        <dbReference type="ChEBI" id="CHEBI:15377"/>
        <dbReference type="ChEBI" id="CHEBI:15378"/>
        <dbReference type="ChEBI" id="CHEBI:33019"/>
        <dbReference type="ChEBI" id="CHEBI:59457"/>
        <dbReference type="ChEBI" id="CHEBI:73183"/>
        <dbReference type="EC" id="3.6.1.31"/>
    </reaction>
</comment>
<dbReference type="SUPFAM" id="SSF101386">
    <property type="entry name" value="all-alpha NTP pyrophosphatases"/>
    <property type="match status" value="1"/>
</dbReference>
<dbReference type="UniPathway" id="UPA00031">
    <property type="reaction ID" value="UER00007"/>
</dbReference>
<dbReference type="GO" id="GO:0004636">
    <property type="term" value="F:phosphoribosyl-ATP diphosphatase activity"/>
    <property type="evidence" value="ECO:0007669"/>
    <property type="project" value="UniProtKB-UniRule"/>
</dbReference>
<organism evidence="9 10">
    <name type="scientific">Candidatus Roizmanbacteria bacterium GW2011_GWA2_33_33</name>
    <dbReference type="NCBI Taxonomy" id="1618476"/>
    <lineage>
        <taxon>Bacteria</taxon>
        <taxon>Candidatus Roizmaniibacteriota</taxon>
    </lineage>
</organism>
<dbReference type="CDD" id="cd11534">
    <property type="entry name" value="NTP-PPase_HisIE_like"/>
    <property type="match status" value="1"/>
</dbReference>
<dbReference type="Gene3D" id="1.10.287.1080">
    <property type="entry name" value="MazG-like"/>
    <property type="match status" value="1"/>
</dbReference>
<dbReference type="GO" id="GO:0000105">
    <property type="term" value="P:L-histidine biosynthetic process"/>
    <property type="evidence" value="ECO:0007669"/>
    <property type="project" value="UniProtKB-UniRule"/>
</dbReference>
<keyword evidence="8" id="KW-0963">Cytoplasm</keyword>
<dbReference type="PANTHER" id="PTHR42945">
    <property type="entry name" value="HISTIDINE BIOSYNTHESIS BIFUNCTIONAL PROTEIN"/>
    <property type="match status" value="1"/>
</dbReference>
<dbReference type="InterPro" id="IPR021130">
    <property type="entry name" value="PRib-ATP_PPHydrolase-like"/>
</dbReference>
<dbReference type="NCBIfam" id="TIGR03188">
    <property type="entry name" value="histidine_hisI"/>
    <property type="match status" value="1"/>
</dbReference>
<proteinExistence type="inferred from homology"/>
<accession>A0A0G0A8I2</accession>
<keyword evidence="7 8" id="KW-0368">Histidine biosynthesis</keyword>
<name>A0A0G0A8I2_9BACT</name>
<keyword evidence="6 8" id="KW-0067">ATP-binding</keyword>
<dbReference type="InterPro" id="IPR008179">
    <property type="entry name" value="HisE"/>
</dbReference>
<dbReference type="EMBL" id="LBPD01000002">
    <property type="protein sequence ID" value="KKP52903.1"/>
    <property type="molecule type" value="Genomic_DNA"/>
</dbReference>
<evidence type="ECO:0000256" key="8">
    <source>
        <dbReference type="HAMAP-Rule" id="MF_01020"/>
    </source>
</evidence>